<evidence type="ECO:0000313" key="1">
    <source>
        <dbReference type="EMBL" id="KAF6144522.1"/>
    </source>
</evidence>
<sequence length="109" mass="13079">IITHLQLLFFNLSSFHTHLSFVCHYLSFFRYGVIYTNHVESWNTVIMKVRGLPIHVFIEELRRICSKMSYTYRDEVEMSQARLTPWVTDHCESKKFMIGSLTCRFHTTR</sequence>
<comment type="caution">
    <text evidence="1">The sequence shown here is derived from an EMBL/GenBank/DDBJ whole genome shotgun (WGS) entry which is preliminary data.</text>
</comment>
<dbReference type="Proteomes" id="UP000541444">
    <property type="component" value="Unassembled WGS sequence"/>
</dbReference>
<keyword evidence="2" id="KW-1185">Reference proteome</keyword>
<reference evidence="1 2" key="1">
    <citation type="journal article" date="2020" name="IScience">
        <title>Genome Sequencing of the Endangered Kingdonia uniflora (Circaeasteraceae, Ranunculales) Reveals Potential Mechanisms of Evolutionary Specialization.</title>
        <authorList>
            <person name="Sun Y."/>
            <person name="Deng T."/>
            <person name="Zhang A."/>
            <person name="Moore M.J."/>
            <person name="Landis J.B."/>
            <person name="Lin N."/>
            <person name="Zhang H."/>
            <person name="Zhang X."/>
            <person name="Huang J."/>
            <person name="Zhang X."/>
            <person name="Sun H."/>
            <person name="Wang H."/>
        </authorList>
    </citation>
    <scope>NUCLEOTIDE SEQUENCE [LARGE SCALE GENOMIC DNA]</scope>
    <source>
        <strain evidence="1">TB1705</strain>
        <tissue evidence="1">Leaf</tissue>
    </source>
</reference>
<gene>
    <name evidence="1" type="ORF">GIB67_023968</name>
</gene>
<protein>
    <submittedName>
        <fullName evidence="1">Uncharacterized protein</fullName>
    </submittedName>
</protein>
<name>A0A7J7LPP8_9MAGN</name>
<organism evidence="1 2">
    <name type="scientific">Kingdonia uniflora</name>
    <dbReference type="NCBI Taxonomy" id="39325"/>
    <lineage>
        <taxon>Eukaryota</taxon>
        <taxon>Viridiplantae</taxon>
        <taxon>Streptophyta</taxon>
        <taxon>Embryophyta</taxon>
        <taxon>Tracheophyta</taxon>
        <taxon>Spermatophyta</taxon>
        <taxon>Magnoliopsida</taxon>
        <taxon>Ranunculales</taxon>
        <taxon>Circaeasteraceae</taxon>
        <taxon>Kingdonia</taxon>
    </lineage>
</organism>
<dbReference type="EMBL" id="JACGCM010002117">
    <property type="protein sequence ID" value="KAF6144522.1"/>
    <property type="molecule type" value="Genomic_DNA"/>
</dbReference>
<evidence type="ECO:0000313" key="2">
    <source>
        <dbReference type="Proteomes" id="UP000541444"/>
    </source>
</evidence>
<feature type="non-terminal residue" evidence="1">
    <location>
        <position position="109"/>
    </location>
</feature>
<accession>A0A7J7LPP8</accession>
<dbReference type="AlphaFoldDB" id="A0A7J7LPP8"/>
<proteinExistence type="predicted"/>